<evidence type="ECO:0000256" key="3">
    <source>
        <dbReference type="ARBA" id="ARBA00022801"/>
    </source>
</evidence>
<comment type="cofactor">
    <cofactor evidence="1">
        <name>Mg(2+)</name>
        <dbReference type="ChEBI" id="CHEBI:18420"/>
    </cofactor>
</comment>
<evidence type="ECO:0000313" key="6">
    <source>
        <dbReference type="EMBL" id="AIF39828.1"/>
    </source>
</evidence>
<dbReference type="GeneID" id="41839861"/>
<dbReference type="PROSITE" id="PS00893">
    <property type="entry name" value="NUDIX_BOX"/>
    <property type="match status" value="1"/>
</dbReference>
<dbReference type="Gene3D" id="3.90.79.10">
    <property type="entry name" value="Nucleoside Triphosphate Pyrophosphohydrolase"/>
    <property type="match status" value="1"/>
</dbReference>
<comment type="similarity">
    <text evidence="2 4">Belongs to the Nudix hydrolase family.</text>
</comment>
<evidence type="ECO:0000256" key="2">
    <source>
        <dbReference type="ARBA" id="ARBA00005582"/>
    </source>
</evidence>
<dbReference type="RefSeq" id="WP_038566419.1">
    <property type="nucleotide sequence ID" value="NZ_CP008889.1"/>
</dbReference>
<dbReference type="EMBL" id="CP008889">
    <property type="protein sequence ID" value="AIF39828.1"/>
    <property type="molecule type" value="Genomic_DNA"/>
</dbReference>
<dbReference type="Pfam" id="PF00293">
    <property type="entry name" value="NUDIX"/>
    <property type="match status" value="1"/>
</dbReference>
<dbReference type="InterPro" id="IPR015797">
    <property type="entry name" value="NUDIX_hydrolase-like_dom_sf"/>
</dbReference>
<dbReference type="KEGG" id="dni:HX89_01165"/>
<accession>A0A075JIU3</accession>
<dbReference type="SUPFAM" id="SSF55811">
    <property type="entry name" value="Nudix"/>
    <property type="match status" value="1"/>
</dbReference>
<organism evidence="6 7">
    <name type="scientific">Dermacoccus nishinomiyaensis</name>
    <dbReference type="NCBI Taxonomy" id="1274"/>
    <lineage>
        <taxon>Bacteria</taxon>
        <taxon>Bacillati</taxon>
        <taxon>Actinomycetota</taxon>
        <taxon>Actinomycetes</taxon>
        <taxon>Micrococcales</taxon>
        <taxon>Dermacoccaceae</taxon>
        <taxon>Dermacoccus</taxon>
    </lineage>
</organism>
<evidence type="ECO:0000259" key="5">
    <source>
        <dbReference type="PROSITE" id="PS51462"/>
    </source>
</evidence>
<dbReference type="InterPro" id="IPR020084">
    <property type="entry name" value="NUDIX_hydrolase_CS"/>
</dbReference>
<evidence type="ECO:0000313" key="7">
    <source>
        <dbReference type="Proteomes" id="UP000027986"/>
    </source>
</evidence>
<dbReference type="PRINTS" id="PR00502">
    <property type="entry name" value="NUDIXFAMILY"/>
</dbReference>
<evidence type="ECO:0000256" key="4">
    <source>
        <dbReference type="RuleBase" id="RU003476"/>
    </source>
</evidence>
<dbReference type="InterPro" id="IPR020476">
    <property type="entry name" value="Nudix_hydrolase"/>
</dbReference>
<dbReference type="PANTHER" id="PTHR43046">
    <property type="entry name" value="GDP-MANNOSE MANNOSYL HYDROLASE"/>
    <property type="match status" value="1"/>
</dbReference>
<dbReference type="OrthoDB" id="9801098at2"/>
<dbReference type="PANTHER" id="PTHR43046:SF2">
    <property type="entry name" value="8-OXO-DGTP DIPHOSPHATASE-RELATED"/>
    <property type="match status" value="1"/>
</dbReference>
<protein>
    <submittedName>
        <fullName evidence="6">NUDIX hydrolase</fullName>
    </submittedName>
</protein>
<keyword evidence="7" id="KW-1185">Reference proteome</keyword>
<gene>
    <name evidence="6" type="ORF">HX89_01165</name>
</gene>
<dbReference type="Proteomes" id="UP000027986">
    <property type="component" value="Chromosome"/>
</dbReference>
<sequence length="139" mass="15313">MVAEKLIRVAAVVFRNAEGHVLTVRKRGTQRFMLPGGKLEDGETFAQTASREVEEELGLVVSAAELEPLGEFRSDAANEPGFALESHVFTYPGELTQTPRVAAEIEELRWFTEAQLREPEGDVLLAPMLEFNAVPAIFG</sequence>
<dbReference type="AlphaFoldDB" id="A0A075JIU3"/>
<dbReference type="HOGENOM" id="CLU_037162_13_0_11"/>
<dbReference type="eggNOG" id="COG1051">
    <property type="taxonomic scope" value="Bacteria"/>
</dbReference>
<keyword evidence="3 4" id="KW-0378">Hydrolase</keyword>
<reference evidence="6 7" key="1">
    <citation type="submission" date="2014-07" db="EMBL/GenBank/DDBJ databases">
        <title>Genome Sequencing of Dermacoccus nishinomiyaensis.</title>
        <authorList>
            <person name="Hong K.W."/>
            <person name="Chan K.G."/>
        </authorList>
    </citation>
    <scope>NUCLEOTIDE SEQUENCE [LARGE SCALE GENOMIC DNA]</scope>
    <source>
        <strain evidence="6 7">M25</strain>
    </source>
</reference>
<name>A0A075JIU3_9MICO</name>
<dbReference type="CDD" id="cd04690">
    <property type="entry name" value="NUDIX_Hydrolase"/>
    <property type="match status" value="1"/>
</dbReference>
<dbReference type="PROSITE" id="PS51462">
    <property type="entry name" value="NUDIX"/>
    <property type="match status" value="1"/>
</dbReference>
<dbReference type="InterPro" id="IPR000086">
    <property type="entry name" value="NUDIX_hydrolase_dom"/>
</dbReference>
<proteinExistence type="inferred from homology"/>
<feature type="domain" description="Nudix hydrolase" evidence="5">
    <location>
        <begin position="5"/>
        <end position="138"/>
    </location>
</feature>
<dbReference type="GO" id="GO:0016787">
    <property type="term" value="F:hydrolase activity"/>
    <property type="evidence" value="ECO:0007669"/>
    <property type="project" value="UniProtKB-KW"/>
</dbReference>
<evidence type="ECO:0000256" key="1">
    <source>
        <dbReference type="ARBA" id="ARBA00001946"/>
    </source>
</evidence>